<protein>
    <recommendedName>
        <fullName evidence="4">Parallel beta helix pectate lyase-like protein</fullName>
    </recommendedName>
</protein>
<feature type="chain" id="PRO_5020536246" description="Parallel beta helix pectate lyase-like protein" evidence="1">
    <location>
        <begin position="38"/>
        <end position="420"/>
    </location>
</feature>
<proteinExistence type="predicted"/>
<gene>
    <name evidence="2" type="ORF">EV193_102261</name>
</gene>
<comment type="caution">
    <text evidence="2">The sequence shown here is derived from an EMBL/GenBank/DDBJ whole genome shotgun (WGS) entry which is preliminary data.</text>
</comment>
<dbReference type="InterPro" id="IPR011050">
    <property type="entry name" value="Pectin_lyase_fold/virulence"/>
</dbReference>
<dbReference type="SUPFAM" id="SSF51126">
    <property type="entry name" value="Pectin lyase-like"/>
    <property type="match status" value="1"/>
</dbReference>
<evidence type="ECO:0008006" key="4">
    <source>
        <dbReference type="Google" id="ProtNLM"/>
    </source>
</evidence>
<accession>A0A4Q7L4X6</accession>
<dbReference type="RefSeq" id="WP_130343153.1">
    <property type="nucleotide sequence ID" value="NZ_SGWQ01000002.1"/>
</dbReference>
<dbReference type="EMBL" id="SGWQ01000002">
    <property type="protein sequence ID" value="RZS43282.1"/>
    <property type="molecule type" value="Genomic_DNA"/>
</dbReference>
<sequence>MSHVSTVKRRRPAILIGVAATALVAAGLAVTQFPAAAEPAAAEPFRVYLSPAGTDTNAGLSPEQAVRTLDGAENVIKHHRPAVDVEVLIAPGLYQDAKKTSWDTYLDDHKISFLPVGYVPGSPFTGERPVFQAPKDKEDGASWFNAADPTRATRPTEGLHFHYLEVRNYASGMSFSGGVVDRGHHDLRLPAANGNNHNSLFGMKFQFLGDRYNWNGAELTPGNTAHKGTHAVALRNSNHNSFRNNHFLDLVGVEDPATHGLDAEIIHAFYVKDGSTGNTIEANNFGTISGSPLKIRNDASGNTVTRNRFTRTGTVSDGVFYDRVENFPCTPKPEVTSKGCDTLEKGEVAFFECPSHGNQFTENTLKAVRDANGTVGPQGFGGDRIPTFKRSPYGPTQVGKAGCDSGGQPWLTTRDNVMEL</sequence>
<evidence type="ECO:0000313" key="3">
    <source>
        <dbReference type="Proteomes" id="UP000294257"/>
    </source>
</evidence>
<reference evidence="2 3" key="1">
    <citation type="submission" date="2019-02" db="EMBL/GenBank/DDBJ databases">
        <title>Genomic Encyclopedia of Type Strains, Phase IV (KMG-IV): sequencing the most valuable type-strain genomes for metagenomic binning, comparative biology and taxonomic classification.</title>
        <authorList>
            <person name="Goeker M."/>
        </authorList>
    </citation>
    <scope>NUCLEOTIDE SEQUENCE [LARGE SCALE GENOMIC DNA]</scope>
    <source>
        <strain evidence="2 3">DSM 101727</strain>
    </source>
</reference>
<feature type="signal peptide" evidence="1">
    <location>
        <begin position="1"/>
        <end position="37"/>
    </location>
</feature>
<dbReference type="Gene3D" id="2.160.20.10">
    <property type="entry name" value="Single-stranded right-handed beta-helix, Pectin lyase-like"/>
    <property type="match status" value="1"/>
</dbReference>
<keyword evidence="1" id="KW-0732">Signal</keyword>
<organism evidence="2 3">
    <name type="scientific">Herbihabitans rhizosphaerae</name>
    <dbReference type="NCBI Taxonomy" id="1872711"/>
    <lineage>
        <taxon>Bacteria</taxon>
        <taxon>Bacillati</taxon>
        <taxon>Actinomycetota</taxon>
        <taxon>Actinomycetes</taxon>
        <taxon>Pseudonocardiales</taxon>
        <taxon>Pseudonocardiaceae</taxon>
        <taxon>Herbihabitans</taxon>
    </lineage>
</organism>
<evidence type="ECO:0000256" key="1">
    <source>
        <dbReference type="SAM" id="SignalP"/>
    </source>
</evidence>
<keyword evidence="3" id="KW-1185">Reference proteome</keyword>
<dbReference type="AlphaFoldDB" id="A0A4Q7L4X6"/>
<dbReference type="OrthoDB" id="3465763at2"/>
<evidence type="ECO:0000313" key="2">
    <source>
        <dbReference type="EMBL" id="RZS43282.1"/>
    </source>
</evidence>
<dbReference type="Proteomes" id="UP000294257">
    <property type="component" value="Unassembled WGS sequence"/>
</dbReference>
<name>A0A4Q7L4X6_9PSEU</name>
<dbReference type="InterPro" id="IPR012334">
    <property type="entry name" value="Pectin_lyas_fold"/>
</dbReference>